<sequence>MVPYYGHHSCKMFIRGKPIRFGYKIWTMASANGYPYALKIYGVLERPESFGKILTTSLHPMIFLRSLQGKRYEQREPSGTKKDRGFFDHICNGIVYLCKWNDNTIVTMASNHLTHHPVGSVQRYSQAQKKHIKIRVPEIVRRYNTSMGGVDTLDKLLSSYRPPEI</sequence>
<feature type="domain" description="PiggyBac transposable element-derived protein" evidence="1">
    <location>
        <begin position="82"/>
        <end position="162"/>
    </location>
</feature>
<dbReference type="STRING" id="268475.A0A0V1H848"/>
<reference evidence="2 3" key="1">
    <citation type="submission" date="2015-01" db="EMBL/GenBank/DDBJ databases">
        <title>Evolution of Trichinella species and genotypes.</title>
        <authorList>
            <person name="Korhonen P.K."/>
            <person name="Edoardo P."/>
            <person name="Giuseppe L.R."/>
            <person name="Gasser R.B."/>
        </authorList>
    </citation>
    <scope>NUCLEOTIDE SEQUENCE [LARGE SCALE GENOMIC DNA]</scope>
    <source>
        <strain evidence="2">ISS1029</strain>
    </source>
</reference>
<dbReference type="Proteomes" id="UP000055024">
    <property type="component" value="Unassembled WGS sequence"/>
</dbReference>
<dbReference type="InterPro" id="IPR052638">
    <property type="entry name" value="PiggyBac_TE-derived"/>
</dbReference>
<evidence type="ECO:0000313" key="2">
    <source>
        <dbReference type="EMBL" id="KRZ06530.1"/>
    </source>
</evidence>
<dbReference type="GO" id="GO:0043565">
    <property type="term" value="F:sequence-specific DNA binding"/>
    <property type="evidence" value="ECO:0007669"/>
    <property type="project" value="TreeGrafter"/>
</dbReference>
<keyword evidence="3" id="KW-1185">Reference proteome</keyword>
<proteinExistence type="predicted"/>
<dbReference type="OrthoDB" id="6613190at2759"/>
<comment type="caution">
    <text evidence="2">The sequence shown here is derived from an EMBL/GenBank/DDBJ whole genome shotgun (WGS) entry which is preliminary data.</text>
</comment>
<name>A0A0V1H848_9BILA</name>
<dbReference type="PANTHER" id="PTHR47055">
    <property type="entry name" value="DDE_TNP_1_7 DOMAIN-CONTAINING PROTEIN"/>
    <property type="match status" value="1"/>
</dbReference>
<evidence type="ECO:0000259" key="1">
    <source>
        <dbReference type="Pfam" id="PF13843"/>
    </source>
</evidence>
<dbReference type="InterPro" id="IPR029526">
    <property type="entry name" value="PGBD"/>
</dbReference>
<accession>A0A0V1H848</accession>
<dbReference type="EMBL" id="JYDP01000117">
    <property type="protein sequence ID" value="KRZ06530.1"/>
    <property type="molecule type" value="Genomic_DNA"/>
</dbReference>
<dbReference type="PANTHER" id="PTHR47055:SF3">
    <property type="entry name" value="PHORBOL-ESTER_DAG-TYPE DOMAIN-CONTAINING PROTEIN"/>
    <property type="match status" value="1"/>
</dbReference>
<gene>
    <name evidence="2" type="primary">PGBD3</name>
    <name evidence="2" type="ORF">T11_2219</name>
</gene>
<dbReference type="Pfam" id="PF13843">
    <property type="entry name" value="DDE_Tnp_1_7"/>
    <property type="match status" value="1"/>
</dbReference>
<organism evidence="2 3">
    <name type="scientific">Trichinella zimbabwensis</name>
    <dbReference type="NCBI Taxonomy" id="268475"/>
    <lineage>
        <taxon>Eukaryota</taxon>
        <taxon>Metazoa</taxon>
        <taxon>Ecdysozoa</taxon>
        <taxon>Nematoda</taxon>
        <taxon>Enoplea</taxon>
        <taxon>Dorylaimia</taxon>
        <taxon>Trichinellida</taxon>
        <taxon>Trichinellidae</taxon>
        <taxon>Trichinella</taxon>
    </lineage>
</organism>
<evidence type="ECO:0000313" key="3">
    <source>
        <dbReference type="Proteomes" id="UP000055024"/>
    </source>
</evidence>
<protein>
    <submittedName>
        <fullName evidence="2">PiggyBac transposable element-derived protein 3</fullName>
    </submittedName>
</protein>
<dbReference type="AlphaFoldDB" id="A0A0V1H848"/>